<evidence type="ECO:0000313" key="3">
    <source>
        <dbReference type="Proteomes" id="UP000765509"/>
    </source>
</evidence>
<sequence>MVHTRNRRNYSVQPDGCGKIRGKTKSRSATYSSRKKHLEDSRVYPHSPMSAPTNFDVNSKSELINDNIARAKPFSSGRNSGLSMPIQELVQNSKRRGVGNIPKPLEGGHELLLTNQELFGSGEDHRALRRVEPIVLQRQGQKDKELVEKSKSFIHTPEEGTGNDSRFGERRPSGIY</sequence>
<dbReference type="EMBL" id="AVOT02007436">
    <property type="protein sequence ID" value="MBW0483923.1"/>
    <property type="molecule type" value="Genomic_DNA"/>
</dbReference>
<feature type="compositionally biased region" description="Basic and acidic residues" evidence="1">
    <location>
        <begin position="140"/>
        <end position="151"/>
    </location>
</feature>
<feature type="region of interest" description="Disordered" evidence="1">
    <location>
        <begin position="1"/>
        <end position="53"/>
    </location>
</feature>
<keyword evidence="3" id="KW-1185">Reference proteome</keyword>
<dbReference type="AlphaFoldDB" id="A0A9Q3GXG7"/>
<evidence type="ECO:0000313" key="2">
    <source>
        <dbReference type="EMBL" id="MBW0483923.1"/>
    </source>
</evidence>
<dbReference type="Proteomes" id="UP000765509">
    <property type="component" value="Unassembled WGS sequence"/>
</dbReference>
<proteinExistence type="predicted"/>
<protein>
    <submittedName>
        <fullName evidence="2">Uncharacterized protein</fullName>
    </submittedName>
</protein>
<evidence type="ECO:0000256" key="1">
    <source>
        <dbReference type="SAM" id="MobiDB-lite"/>
    </source>
</evidence>
<feature type="compositionally biased region" description="Basic and acidic residues" evidence="1">
    <location>
        <begin position="166"/>
        <end position="176"/>
    </location>
</feature>
<organism evidence="2 3">
    <name type="scientific">Austropuccinia psidii MF-1</name>
    <dbReference type="NCBI Taxonomy" id="1389203"/>
    <lineage>
        <taxon>Eukaryota</taxon>
        <taxon>Fungi</taxon>
        <taxon>Dikarya</taxon>
        <taxon>Basidiomycota</taxon>
        <taxon>Pucciniomycotina</taxon>
        <taxon>Pucciniomycetes</taxon>
        <taxon>Pucciniales</taxon>
        <taxon>Sphaerophragmiaceae</taxon>
        <taxon>Austropuccinia</taxon>
    </lineage>
</organism>
<reference evidence="2" key="1">
    <citation type="submission" date="2021-03" db="EMBL/GenBank/DDBJ databases">
        <title>Draft genome sequence of rust myrtle Austropuccinia psidii MF-1, a brazilian biotype.</title>
        <authorList>
            <person name="Quecine M.C."/>
            <person name="Pachon D.M.R."/>
            <person name="Bonatelli M.L."/>
            <person name="Correr F.H."/>
            <person name="Franceschini L.M."/>
            <person name="Leite T.F."/>
            <person name="Margarido G.R.A."/>
            <person name="Almeida C.A."/>
            <person name="Ferrarezi J.A."/>
            <person name="Labate C.A."/>
        </authorList>
    </citation>
    <scope>NUCLEOTIDE SEQUENCE</scope>
    <source>
        <strain evidence="2">MF-1</strain>
    </source>
</reference>
<feature type="region of interest" description="Disordered" evidence="1">
    <location>
        <begin position="138"/>
        <end position="176"/>
    </location>
</feature>
<comment type="caution">
    <text evidence="2">The sequence shown here is derived from an EMBL/GenBank/DDBJ whole genome shotgun (WGS) entry which is preliminary data.</text>
</comment>
<gene>
    <name evidence="2" type="ORF">O181_023638</name>
</gene>
<name>A0A9Q3GXG7_9BASI</name>
<accession>A0A9Q3GXG7</accession>